<accession>A0A8S5UCE1</accession>
<evidence type="ECO:0000313" key="1">
    <source>
        <dbReference type="EMBL" id="DAF92137.1"/>
    </source>
</evidence>
<name>A0A8S5UCE1_9CAUD</name>
<organism evidence="1">
    <name type="scientific">Siphoviridae sp. ctgN495</name>
    <dbReference type="NCBI Taxonomy" id="2825608"/>
    <lineage>
        <taxon>Viruses</taxon>
        <taxon>Duplodnaviria</taxon>
        <taxon>Heunggongvirae</taxon>
        <taxon>Uroviricota</taxon>
        <taxon>Caudoviricetes</taxon>
    </lineage>
</organism>
<protein>
    <submittedName>
        <fullName evidence="1">Uncharacterized protein</fullName>
    </submittedName>
</protein>
<dbReference type="EMBL" id="BK016063">
    <property type="protein sequence ID" value="DAF92137.1"/>
    <property type="molecule type" value="Genomic_DNA"/>
</dbReference>
<reference evidence="1" key="1">
    <citation type="journal article" date="2021" name="Proc. Natl. Acad. Sci. U.S.A.">
        <title>A Catalog of Tens of Thousands of Viruses from Human Metagenomes Reveals Hidden Associations with Chronic Diseases.</title>
        <authorList>
            <person name="Tisza M.J."/>
            <person name="Buck C.B."/>
        </authorList>
    </citation>
    <scope>NUCLEOTIDE SEQUENCE</scope>
    <source>
        <strain evidence="1">CtgN495</strain>
    </source>
</reference>
<sequence length="37" mass="4426">MCQGVEVITSVYCVFLLNKFNFLLRSLKNENNHFYQL</sequence>
<proteinExistence type="predicted"/>